<evidence type="ECO:0000256" key="2">
    <source>
        <dbReference type="ARBA" id="ARBA00011534"/>
    </source>
</evidence>
<dbReference type="PROSITE" id="PS00109">
    <property type="entry name" value="PROTEIN_KINASE_TYR"/>
    <property type="match status" value="1"/>
</dbReference>
<evidence type="ECO:0000256" key="8">
    <source>
        <dbReference type="ARBA" id="ARBA00022741"/>
    </source>
</evidence>
<evidence type="ECO:0000256" key="11">
    <source>
        <dbReference type="ARBA" id="ARBA00030980"/>
    </source>
</evidence>
<evidence type="ECO:0000256" key="9">
    <source>
        <dbReference type="ARBA" id="ARBA00022777"/>
    </source>
</evidence>
<reference evidence="17 18" key="1">
    <citation type="submission" date="2023-01" db="EMBL/GenBank/DDBJ databases">
        <title>Analysis of 21 Apiospora genomes using comparative genomics revels a genus with tremendous synthesis potential of carbohydrate active enzymes and secondary metabolites.</title>
        <authorList>
            <person name="Sorensen T."/>
        </authorList>
    </citation>
    <scope>NUCLEOTIDE SEQUENCE [LARGE SCALE GENOMIC DNA]</scope>
    <source>
        <strain evidence="17 18">CBS 83171</strain>
    </source>
</reference>
<evidence type="ECO:0000256" key="15">
    <source>
        <dbReference type="SAM" id="MobiDB-lite"/>
    </source>
</evidence>
<keyword evidence="10" id="KW-0067">ATP-binding</keyword>
<accession>A0ABR1UNK1</accession>
<dbReference type="InterPro" id="IPR051175">
    <property type="entry name" value="CLK_kinases"/>
</dbReference>
<evidence type="ECO:0000259" key="16">
    <source>
        <dbReference type="PROSITE" id="PS50011"/>
    </source>
</evidence>
<dbReference type="Pfam" id="PF00069">
    <property type="entry name" value="Pkinase"/>
    <property type="match status" value="1"/>
</dbReference>
<keyword evidence="18" id="KW-1185">Reference proteome</keyword>
<keyword evidence="8" id="KW-0547">Nucleotide-binding</keyword>
<dbReference type="SUPFAM" id="SSF56112">
    <property type="entry name" value="Protein kinase-like (PK-like)"/>
    <property type="match status" value="1"/>
</dbReference>
<evidence type="ECO:0000256" key="12">
    <source>
        <dbReference type="ARBA" id="ARBA00033194"/>
    </source>
</evidence>
<evidence type="ECO:0000256" key="13">
    <source>
        <dbReference type="ARBA" id="ARBA00047899"/>
    </source>
</evidence>
<evidence type="ECO:0000256" key="3">
    <source>
        <dbReference type="ARBA" id="ARBA00012513"/>
    </source>
</evidence>
<feature type="region of interest" description="Disordered" evidence="15">
    <location>
        <begin position="1"/>
        <end position="21"/>
    </location>
</feature>
<comment type="subunit">
    <text evidence="2">Component of the EKC/KEOPS complex composed of at least BUD32, CGI121, GON7, KAE1 and PCC1; the whole complex dimerizes.</text>
</comment>
<dbReference type="PANTHER" id="PTHR45646">
    <property type="entry name" value="SERINE/THREONINE-PROTEIN KINASE DOA-RELATED"/>
    <property type="match status" value="1"/>
</dbReference>
<comment type="catalytic activity">
    <reaction evidence="14">
        <text>L-seryl-[protein] + ATP = O-phospho-L-seryl-[protein] + ADP + H(+)</text>
        <dbReference type="Rhea" id="RHEA:17989"/>
        <dbReference type="Rhea" id="RHEA-COMP:9863"/>
        <dbReference type="Rhea" id="RHEA-COMP:11604"/>
        <dbReference type="ChEBI" id="CHEBI:15378"/>
        <dbReference type="ChEBI" id="CHEBI:29999"/>
        <dbReference type="ChEBI" id="CHEBI:30616"/>
        <dbReference type="ChEBI" id="CHEBI:83421"/>
        <dbReference type="ChEBI" id="CHEBI:456216"/>
        <dbReference type="EC" id="2.7.11.1"/>
    </reaction>
</comment>
<evidence type="ECO:0000256" key="10">
    <source>
        <dbReference type="ARBA" id="ARBA00022840"/>
    </source>
</evidence>
<keyword evidence="9" id="KW-0418">Kinase</keyword>
<protein>
    <recommendedName>
        <fullName evidence="5">EKC/KEOPS complex subunit BUD32</fullName>
        <ecNumber evidence="3">2.7.11.1</ecNumber>
    </recommendedName>
    <alternativeName>
        <fullName evidence="11 12">Atypical Serine/threonine protein kinase BUD32</fullName>
    </alternativeName>
    <alternativeName>
        <fullName evidence="4">EKC/KEOPS complex subunit bud32</fullName>
    </alternativeName>
</protein>
<comment type="caution">
    <text evidence="17">The sequence shown here is derived from an EMBL/GenBank/DDBJ whole genome shotgun (WGS) entry which is preliminary data.</text>
</comment>
<evidence type="ECO:0000256" key="4">
    <source>
        <dbReference type="ARBA" id="ARBA00013948"/>
    </source>
</evidence>
<evidence type="ECO:0000256" key="6">
    <source>
        <dbReference type="ARBA" id="ARBA00022527"/>
    </source>
</evidence>
<dbReference type="EC" id="2.7.11.1" evidence="3"/>
<proteinExistence type="predicted"/>
<dbReference type="Gene3D" id="1.10.510.10">
    <property type="entry name" value="Transferase(Phosphotransferase) domain 1"/>
    <property type="match status" value="1"/>
</dbReference>
<evidence type="ECO:0000256" key="14">
    <source>
        <dbReference type="ARBA" id="ARBA00048679"/>
    </source>
</evidence>
<evidence type="ECO:0000256" key="1">
    <source>
        <dbReference type="ARBA" id="ARBA00003747"/>
    </source>
</evidence>
<gene>
    <name evidence="17" type="ORF">PG996_010438</name>
</gene>
<evidence type="ECO:0000256" key="5">
    <source>
        <dbReference type="ARBA" id="ARBA00019973"/>
    </source>
</evidence>
<dbReference type="PROSITE" id="PS50011">
    <property type="entry name" value="PROTEIN_KINASE_DOM"/>
    <property type="match status" value="1"/>
</dbReference>
<dbReference type="InterPro" id="IPR000719">
    <property type="entry name" value="Prot_kinase_dom"/>
</dbReference>
<comment type="catalytic activity">
    <reaction evidence="13">
        <text>L-threonyl-[protein] + ATP = O-phospho-L-threonyl-[protein] + ADP + H(+)</text>
        <dbReference type="Rhea" id="RHEA:46608"/>
        <dbReference type="Rhea" id="RHEA-COMP:11060"/>
        <dbReference type="Rhea" id="RHEA-COMP:11605"/>
        <dbReference type="ChEBI" id="CHEBI:15378"/>
        <dbReference type="ChEBI" id="CHEBI:30013"/>
        <dbReference type="ChEBI" id="CHEBI:30616"/>
        <dbReference type="ChEBI" id="CHEBI:61977"/>
        <dbReference type="ChEBI" id="CHEBI:456216"/>
        <dbReference type="EC" id="2.7.11.1"/>
    </reaction>
</comment>
<dbReference type="InterPro" id="IPR008266">
    <property type="entry name" value="Tyr_kinase_AS"/>
</dbReference>
<dbReference type="Proteomes" id="UP001446871">
    <property type="component" value="Unassembled WGS sequence"/>
</dbReference>
<organism evidence="17 18">
    <name type="scientific">Apiospora saccharicola</name>
    <dbReference type="NCBI Taxonomy" id="335842"/>
    <lineage>
        <taxon>Eukaryota</taxon>
        <taxon>Fungi</taxon>
        <taxon>Dikarya</taxon>
        <taxon>Ascomycota</taxon>
        <taxon>Pezizomycotina</taxon>
        <taxon>Sordariomycetes</taxon>
        <taxon>Xylariomycetidae</taxon>
        <taxon>Amphisphaeriales</taxon>
        <taxon>Apiosporaceae</taxon>
        <taxon>Apiospora</taxon>
    </lineage>
</organism>
<evidence type="ECO:0000313" key="18">
    <source>
        <dbReference type="Proteomes" id="UP001446871"/>
    </source>
</evidence>
<comment type="function">
    <text evidence="1">Component of the EKC/KEOPS complex that is required for the formation of a threonylcarbamoyl group on adenosine at position 37 (t(6)A37) in tRNAs that read codons beginning with adenine. The complex is probably involved in the transfer of the threonylcarbamoyl moiety of threonylcarbamoyl-AMP (TC-AMP) to the N6 group of A37. BUD32 has ATPase activity in the context of the EKC/KEOPS complex and likely plays a supporting role to the catalytic subunit KAE1. The EKC/KEOPS complex also promotes both telomere uncapping and telomere elongation. The complex is required for efficient recruitment of transcriptional coactivators.</text>
</comment>
<dbReference type="PANTHER" id="PTHR45646:SF11">
    <property type="entry name" value="SERINE_THREONINE-PROTEIN KINASE DOA"/>
    <property type="match status" value="1"/>
</dbReference>
<feature type="domain" description="Protein kinase" evidence="16">
    <location>
        <begin position="1"/>
        <end position="455"/>
    </location>
</feature>
<keyword evidence="7" id="KW-0808">Transferase</keyword>
<dbReference type="SMART" id="SM00220">
    <property type="entry name" value="S_TKc"/>
    <property type="match status" value="1"/>
</dbReference>
<sequence length="465" mass="52403">MSTTPSPAELGGTLPEKPSVNTMDEDVQKFIPKYWVSGAWKHEVENVEMYKPGGLCPIEVVVASHSSEDRGELFAKRLLGENGIGLEEAAAHHILLPEDSFYIVGPNGRHLVLVLPLLGPPLPQWLEWNGHRDDVKKKLCRQMIKAIDFLQSQGLCHGDFRPRNMLMKLRNIDHFTEEEIREALDGAPKINRIETVAGEDPGPHAPKYAIAPGRWSVLEDEHHLILEDLVITDLGEAFVPGSHQDSRCATPRSYAAPETIFTSKPGLPSDIWSLGVSIMAVLGTVPFYAKVKDTVMTLEKYLGPLPLKYRLDFEKQHNQQLLGQYNYKRSRWQDYILMEMVSPEDTPVLEEFSLTEEQKNDPSCPAAYKSVAALEAARNQALQYGDYSYPISAALGRGKEMFFEETDPRYNPERNGLYKMPGGEADLLTDLALKIFRYEPSERTTAAEIMEHECLRGQERLDVQT</sequence>
<name>A0ABR1UNK1_9PEZI</name>
<dbReference type="EMBL" id="JAQQWM010000006">
    <property type="protein sequence ID" value="KAK8060508.1"/>
    <property type="molecule type" value="Genomic_DNA"/>
</dbReference>
<dbReference type="InterPro" id="IPR011009">
    <property type="entry name" value="Kinase-like_dom_sf"/>
</dbReference>
<keyword evidence="6" id="KW-0723">Serine/threonine-protein kinase</keyword>
<evidence type="ECO:0000256" key="7">
    <source>
        <dbReference type="ARBA" id="ARBA00022679"/>
    </source>
</evidence>
<evidence type="ECO:0000313" key="17">
    <source>
        <dbReference type="EMBL" id="KAK8060508.1"/>
    </source>
</evidence>